<protein>
    <submittedName>
        <fullName evidence="3">Uncharacterized protein</fullName>
    </submittedName>
</protein>
<feature type="coiled-coil region" evidence="1">
    <location>
        <begin position="57"/>
        <end position="84"/>
    </location>
</feature>
<evidence type="ECO:0000313" key="3">
    <source>
        <dbReference type="EMBL" id="MFC3711476.1"/>
    </source>
</evidence>
<evidence type="ECO:0000313" key="4">
    <source>
        <dbReference type="Proteomes" id="UP001595615"/>
    </source>
</evidence>
<dbReference type="Proteomes" id="UP001595615">
    <property type="component" value="Unassembled WGS sequence"/>
</dbReference>
<evidence type="ECO:0000256" key="2">
    <source>
        <dbReference type="SAM" id="Phobius"/>
    </source>
</evidence>
<dbReference type="RefSeq" id="WP_380856452.1">
    <property type="nucleotide sequence ID" value="NZ_JBHRXV010000001.1"/>
</dbReference>
<keyword evidence="2" id="KW-0812">Transmembrane</keyword>
<keyword evidence="4" id="KW-1185">Reference proteome</keyword>
<feature type="transmembrane region" description="Helical" evidence="2">
    <location>
        <begin position="6"/>
        <end position="29"/>
    </location>
</feature>
<proteinExistence type="predicted"/>
<organism evidence="3 4">
    <name type="scientific">Sphingoaurantiacus capsulatus</name>
    <dbReference type="NCBI Taxonomy" id="1771310"/>
    <lineage>
        <taxon>Bacteria</taxon>
        <taxon>Pseudomonadati</taxon>
        <taxon>Pseudomonadota</taxon>
        <taxon>Alphaproteobacteria</taxon>
        <taxon>Sphingomonadales</taxon>
        <taxon>Sphingosinicellaceae</taxon>
        <taxon>Sphingoaurantiacus</taxon>
    </lineage>
</organism>
<keyword evidence="2" id="KW-0472">Membrane</keyword>
<gene>
    <name evidence="3" type="ORF">ACFOMD_02770</name>
</gene>
<keyword evidence="1" id="KW-0175">Coiled coil</keyword>
<sequence>MSEFGPLIPLAGMAVGLVAVLGWVFTTWLRVKHGYPLENSWGKAIHPVASTETTERLRLIATENAQLRAEVASLKDRTAVLERIATDQSAQLDRQIESLRDIKVN</sequence>
<reference evidence="4" key="1">
    <citation type="journal article" date="2019" name="Int. J. Syst. Evol. Microbiol.">
        <title>The Global Catalogue of Microorganisms (GCM) 10K type strain sequencing project: providing services to taxonomists for standard genome sequencing and annotation.</title>
        <authorList>
            <consortium name="The Broad Institute Genomics Platform"/>
            <consortium name="The Broad Institute Genome Sequencing Center for Infectious Disease"/>
            <person name="Wu L."/>
            <person name="Ma J."/>
        </authorList>
    </citation>
    <scope>NUCLEOTIDE SEQUENCE [LARGE SCALE GENOMIC DNA]</scope>
    <source>
        <strain evidence="4">KCTC 42644</strain>
    </source>
</reference>
<keyword evidence="2" id="KW-1133">Transmembrane helix</keyword>
<comment type="caution">
    <text evidence="3">The sequence shown here is derived from an EMBL/GenBank/DDBJ whole genome shotgun (WGS) entry which is preliminary data.</text>
</comment>
<accession>A0ABV7X6M2</accession>
<evidence type="ECO:0000256" key="1">
    <source>
        <dbReference type="SAM" id="Coils"/>
    </source>
</evidence>
<dbReference type="EMBL" id="JBHRXV010000001">
    <property type="protein sequence ID" value="MFC3711476.1"/>
    <property type="molecule type" value="Genomic_DNA"/>
</dbReference>
<name>A0ABV7X6M2_9SPHN</name>